<dbReference type="SUPFAM" id="SSF53187">
    <property type="entry name" value="Zn-dependent exopeptidases"/>
    <property type="match status" value="1"/>
</dbReference>
<reference evidence="2 3" key="1">
    <citation type="submission" date="2015-09" db="EMBL/GenBank/DDBJ databases">
        <authorList>
            <person name="Jackson K.R."/>
            <person name="Lunt B.L."/>
            <person name="Fisher J.N.B."/>
            <person name="Gardner A.V."/>
            <person name="Bailey M.E."/>
            <person name="Deus L.M."/>
            <person name="Earl A.S."/>
            <person name="Gibby P.D."/>
            <person name="Hartmann K.A."/>
            <person name="Liu J.E."/>
            <person name="Manci A.M."/>
            <person name="Nielsen D.A."/>
            <person name="Solomon M.B."/>
            <person name="Breakwell D.P."/>
            <person name="Burnett S.H."/>
            <person name="Grose J.H."/>
        </authorList>
    </citation>
    <scope>NUCLEOTIDE SEQUENCE [LARGE SCALE GENOMIC DNA]</scope>
    <source>
        <strain evidence="2 3">2789STDY5608636</strain>
    </source>
</reference>
<organism evidence="2 3">
    <name type="scientific">Bordetella pseudohinzii</name>
    <dbReference type="NCBI Taxonomy" id="1331258"/>
    <lineage>
        <taxon>Bacteria</taxon>
        <taxon>Pseudomonadati</taxon>
        <taxon>Pseudomonadota</taxon>
        <taxon>Betaproteobacteria</taxon>
        <taxon>Burkholderiales</taxon>
        <taxon>Alcaligenaceae</taxon>
        <taxon>Bordetella</taxon>
    </lineage>
</organism>
<keyword evidence="4" id="KW-1185">Reference proteome</keyword>
<evidence type="ECO:0000313" key="4">
    <source>
        <dbReference type="Proteomes" id="UP000092950"/>
    </source>
</evidence>
<dbReference type="EMBL" id="CYTV01000016">
    <property type="protein sequence ID" value="CUJ11781.1"/>
    <property type="molecule type" value="Genomic_DNA"/>
</dbReference>
<sequence length="583" mass="63511">MILLDTTFARLADTWLERYARPQWRGCRLEGWLFEGLAARRRLETALAEAGVTARIRSAYKPLVHAFLEDIDRHDVLEADICYPVLAGVAPERFLLEAYPLADLLPGLRFLPQAQQDGPAVYTAVLRRRSGAVQTCRIEAPNTWSRDHQGLAALSPSAWLRLAGPDGAALADQAERAEYRQIFDAAMDTLAAHPWGQDEPYFERLSLRADIPPLETPLPGGETASSGEALHEDLYFSALEFFQRHSGRPLGDRGLRPGQIVPDVRPGTAPRLVIATESFPPAAPLAPRAAPGALAALGHPLTLDEVAHGLAALGGQAHEAPTRQGRRILWRYCQSALPAAPVLVSAAQHANETSGVVGALRAAAQLLGQGPFALIPVENPDGYALFEALRAIHPHHMHHAARYSALGDDVAYREGPPAAESLARHQALAVSGARLHINLHGYPSHEWTRPLSGYLPRGFESWTVPKGFFLILRYHPGWEEQARQLAQSATARLTRAMPDLTDFNAAQQARRATYAAPENWPVFNGVPVLLAESTREAASLALTAEFPDETIYGADYVFAHTVQMHTVLSAAAAWRAMTAGPAR</sequence>
<dbReference type="AlphaFoldDB" id="A0A0J6C4J4"/>
<gene>
    <name evidence="1" type="ORF">BBN53_14610</name>
    <name evidence="2" type="ORF">ERS370011_03845</name>
</gene>
<protein>
    <submittedName>
        <fullName evidence="1">Peptidase M14</fullName>
    </submittedName>
</protein>
<proteinExistence type="predicted"/>
<evidence type="ECO:0000313" key="3">
    <source>
        <dbReference type="Proteomes" id="UP000053096"/>
    </source>
</evidence>
<dbReference type="Gene3D" id="3.40.630.10">
    <property type="entry name" value="Zn peptidases"/>
    <property type="match status" value="1"/>
</dbReference>
<dbReference type="OrthoDB" id="7956186at2"/>
<dbReference type="RefSeq" id="WP_043214724.1">
    <property type="nucleotide sequence ID" value="NZ_CAJGUP010000095.1"/>
</dbReference>
<dbReference type="Proteomes" id="UP000053096">
    <property type="component" value="Unassembled WGS sequence"/>
</dbReference>
<accession>A0A0J6C4J4</accession>
<dbReference type="Proteomes" id="UP000092950">
    <property type="component" value="Chromosome"/>
</dbReference>
<dbReference type="EMBL" id="CP016440">
    <property type="protein sequence ID" value="ANY16997.1"/>
    <property type="molecule type" value="Genomic_DNA"/>
</dbReference>
<accession>A0A0M7HN55</accession>
<dbReference type="KEGG" id="bpdz:BBN53_14610"/>
<name>A0A0J6C4J4_9BORD</name>
<evidence type="ECO:0000313" key="1">
    <source>
        <dbReference type="EMBL" id="ANY16997.1"/>
    </source>
</evidence>
<reference evidence="1 4" key="2">
    <citation type="submission" date="2016-07" db="EMBL/GenBank/DDBJ databases">
        <title>Complete genome sequences of Bordetella pseudohinzii.</title>
        <authorList>
            <person name="Spilker T."/>
            <person name="Darrah R."/>
            <person name="LiPuma J.J."/>
        </authorList>
    </citation>
    <scope>NUCLEOTIDE SEQUENCE [LARGE SCALE GENOMIC DNA]</scope>
    <source>
        <strain evidence="1 4">HI4681</strain>
    </source>
</reference>
<evidence type="ECO:0000313" key="2">
    <source>
        <dbReference type="EMBL" id="CUJ11781.1"/>
    </source>
</evidence>